<dbReference type="KEGG" id="kmn:HW532_06800"/>
<dbReference type="Proteomes" id="UP000593594">
    <property type="component" value="Chromosome"/>
</dbReference>
<name>A0A7S8C315_9HYPH</name>
<sequence length="155" mass="17387">MAMDIALPRGLTGPDGWRRRAGAVACLLLVLAALAAWASPLEARSGERNPVFRYGGNEFIIRRTVSGGTLYLRAYRAAGDQWEPYARTSLPVASEKARRREVEAWARNRNAPLRHGKPSLVERIYFTGKPLGYSTIDLDNPMNTDLNRFNGRMWP</sequence>
<gene>
    <name evidence="1" type="ORF">HW532_06800</name>
</gene>
<organism evidence="1 2">
    <name type="scientific">Kaustia mangrovi</name>
    <dbReference type="NCBI Taxonomy" id="2593653"/>
    <lineage>
        <taxon>Bacteria</taxon>
        <taxon>Pseudomonadati</taxon>
        <taxon>Pseudomonadota</taxon>
        <taxon>Alphaproteobacteria</taxon>
        <taxon>Hyphomicrobiales</taxon>
        <taxon>Parvibaculaceae</taxon>
        <taxon>Kaustia</taxon>
    </lineage>
</organism>
<evidence type="ECO:0000313" key="2">
    <source>
        <dbReference type="Proteomes" id="UP000593594"/>
    </source>
</evidence>
<proteinExistence type="predicted"/>
<protein>
    <submittedName>
        <fullName evidence="1">Uncharacterized protein</fullName>
    </submittedName>
</protein>
<reference evidence="1 2" key="1">
    <citation type="submission" date="2020-06" db="EMBL/GenBank/DDBJ databases">
        <title>Genome sequence of 2 isolates from Red Sea Mangroves.</title>
        <authorList>
            <person name="Sefrji F."/>
            <person name="Michoud G."/>
            <person name="Merlino G."/>
            <person name="Daffonchio D."/>
        </authorList>
    </citation>
    <scope>NUCLEOTIDE SEQUENCE [LARGE SCALE GENOMIC DNA]</scope>
    <source>
        <strain evidence="1 2">R1DC25</strain>
    </source>
</reference>
<keyword evidence="2" id="KW-1185">Reference proteome</keyword>
<dbReference type="EMBL" id="CP058214">
    <property type="protein sequence ID" value="QPC42440.1"/>
    <property type="molecule type" value="Genomic_DNA"/>
</dbReference>
<accession>A0A7S8C315</accession>
<dbReference type="AlphaFoldDB" id="A0A7S8C315"/>
<evidence type="ECO:0000313" key="1">
    <source>
        <dbReference type="EMBL" id="QPC42440.1"/>
    </source>
</evidence>
<dbReference type="RefSeq" id="WP_213163672.1">
    <property type="nucleotide sequence ID" value="NZ_CP058214.1"/>
</dbReference>